<protein>
    <submittedName>
        <fullName evidence="1">Uncharacterized protein</fullName>
    </submittedName>
</protein>
<accession>A0A428T1E2</accession>
<reference evidence="1 2" key="1">
    <citation type="submission" date="2017-06" db="EMBL/GenBank/DDBJ databases">
        <title>Cmopartive genomic analysis of Ambrosia Fusariam Clade fungi.</title>
        <authorList>
            <person name="Stajich J.E."/>
            <person name="Carrillo J."/>
            <person name="Kijimoto T."/>
            <person name="Eskalen A."/>
            <person name="O'Donnell K."/>
            <person name="Kasson M."/>
        </authorList>
    </citation>
    <scope>NUCLEOTIDE SEQUENCE [LARGE SCALE GENOMIC DNA]</scope>
    <source>
        <strain evidence="1 2">NRRL 20438</strain>
    </source>
</reference>
<dbReference type="EMBL" id="NIZV01000288">
    <property type="protein sequence ID" value="RSL95849.1"/>
    <property type="molecule type" value="Genomic_DNA"/>
</dbReference>
<dbReference type="AlphaFoldDB" id="A0A428T1E2"/>
<keyword evidence="2" id="KW-1185">Reference proteome</keyword>
<sequence length="122" mass="13239">MSIVSESAASQCYCYPLPETTPQLTPTLIRHPVPLETPATSIRNVPEADIDRFSALVWQTATPSSSDINTPPAWAGSNLSRTPWAPTQLPTEAPVETSSASNGRKMGGFLWFTILSIFVHLL</sequence>
<organism evidence="1 2">
    <name type="scientific">Fusarium ambrosium</name>
    <dbReference type="NCBI Taxonomy" id="131363"/>
    <lineage>
        <taxon>Eukaryota</taxon>
        <taxon>Fungi</taxon>
        <taxon>Dikarya</taxon>
        <taxon>Ascomycota</taxon>
        <taxon>Pezizomycotina</taxon>
        <taxon>Sordariomycetes</taxon>
        <taxon>Hypocreomycetidae</taxon>
        <taxon>Hypocreales</taxon>
        <taxon>Nectriaceae</taxon>
        <taxon>Fusarium</taxon>
        <taxon>Fusarium solani species complex</taxon>
    </lineage>
</organism>
<evidence type="ECO:0000313" key="1">
    <source>
        <dbReference type="EMBL" id="RSL95849.1"/>
    </source>
</evidence>
<dbReference type="Proteomes" id="UP000288429">
    <property type="component" value="Unassembled WGS sequence"/>
</dbReference>
<gene>
    <name evidence="1" type="ORF">CDV31_013704</name>
</gene>
<evidence type="ECO:0000313" key="2">
    <source>
        <dbReference type="Proteomes" id="UP000288429"/>
    </source>
</evidence>
<proteinExistence type="predicted"/>
<comment type="caution">
    <text evidence="1">The sequence shown here is derived from an EMBL/GenBank/DDBJ whole genome shotgun (WGS) entry which is preliminary data.</text>
</comment>
<name>A0A428T1E2_9HYPO</name>